<organism evidence="2 3">
    <name type="scientific">Kluyvera cryocrescens</name>
    <name type="common">Kluyvera citrophila</name>
    <dbReference type="NCBI Taxonomy" id="580"/>
    <lineage>
        <taxon>Bacteria</taxon>
        <taxon>Pseudomonadati</taxon>
        <taxon>Pseudomonadota</taxon>
        <taxon>Gammaproteobacteria</taxon>
        <taxon>Enterobacterales</taxon>
        <taxon>Enterobacteriaceae</taxon>
        <taxon>Kluyvera</taxon>
    </lineage>
</organism>
<name>A0A485CYJ0_KLUCR</name>
<evidence type="ECO:0000256" key="1">
    <source>
        <dbReference type="SAM" id="Phobius"/>
    </source>
</evidence>
<protein>
    <submittedName>
        <fullName evidence="2">Uncharacterized protein</fullName>
    </submittedName>
</protein>
<sequence>MLVSNALNLTALNGSGMLLEAGVLVALCRDLYLAACWIIWHCAKRSFDKYVKNTTNTL</sequence>
<gene>
    <name evidence="2" type="ORF">NCTC12993_07347</name>
</gene>
<keyword evidence="1" id="KW-0472">Membrane</keyword>
<proteinExistence type="predicted"/>
<dbReference type="Proteomes" id="UP000401081">
    <property type="component" value="Unassembled WGS sequence"/>
</dbReference>
<keyword evidence="3" id="KW-1185">Reference proteome</keyword>
<accession>A0A485CYJ0</accession>
<dbReference type="AlphaFoldDB" id="A0A485CYJ0"/>
<evidence type="ECO:0000313" key="2">
    <source>
        <dbReference type="EMBL" id="VFS89929.1"/>
    </source>
</evidence>
<keyword evidence="1" id="KW-0812">Transmembrane</keyword>
<dbReference type="EMBL" id="CAADJD010000032">
    <property type="protein sequence ID" value="VFS89929.1"/>
    <property type="molecule type" value="Genomic_DNA"/>
</dbReference>
<reference evidence="2 3" key="1">
    <citation type="submission" date="2019-03" db="EMBL/GenBank/DDBJ databases">
        <authorList>
            <consortium name="Pathogen Informatics"/>
        </authorList>
    </citation>
    <scope>NUCLEOTIDE SEQUENCE [LARGE SCALE GENOMIC DNA]</scope>
    <source>
        <strain evidence="2 3">NCTC12993</strain>
    </source>
</reference>
<keyword evidence="1" id="KW-1133">Transmembrane helix</keyword>
<evidence type="ECO:0000313" key="3">
    <source>
        <dbReference type="Proteomes" id="UP000401081"/>
    </source>
</evidence>
<feature type="transmembrane region" description="Helical" evidence="1">
    <location>
        <begin position="17"/>
        <end position="40"/>
    </location>
</feature>